<dbReference type="EMBL" id="AB812028">
    <property type="protein sequence ID" value="BAQ01166.1"/>
    <property type="molecule type" value="Genomic_DNA"/>
</dbReference>
<feature type="transmembrane region" description="Helical" evidence="6">
    <location>
        <begin position="461"/>
        <end position="483"/>
    </location>
</feature>
<feature type="transmembrane region" description="Helical" evidence="6">
    <location>
        <begin position="180"/>
        <end position="203"/>
    </location>
</feature>
<keyword evidence="4 6" id="KW-1133">Transmembrane helix</keyword>
<dbReference type="RefSeq" id="WP_032323941.1">
    <property type="nucleotide sequence ID" value="NZ_CP027442.1"/>
</dbReference>
<evidence type="ECO:0000256" key="5">
    <source>
        <dbReference type="ARBA" id="ARBA00023136"/>
    </source>
</evidence>
<sequence length="504" mass="57293">MHRQVFRNVFLNVTTFLFNVVTGLYLTPFLIKYLGLEVYGILPLALFLTFYIGVITQALTASVNRFFIANLQTNNIKEANVVFNTAFCIIVTYSVLQFALLYYPIQNIDQYFSIPTHSRDDARRLFESVLLSFSLALLTSIFSVSLFALNRLDLIQCVQLIKIIIKFITIILFFEHHCIGIQFVGIAMILSELIALILTICLWRKLTPEINLKLFYFSKKKVGELSKFAMWLIIDQVGYVLFIKMDLLLVNKFFGAKESGRYSIATQFSDLLRSFAGLMAGVLAPVIMILHAKNELERIVTVTKTFVMILSLTIAIPISIICVFSQELIHFWLGQDINIQTLIWIVTFPLIINLGVLPLFSINVAFKKVKLPSVLNIVLALVGVFVSIILIRNTELGLLAVAAGFGFSLTLKNAVFIPIYAALNLRIDKLTFLTVHVRTILFTFFYVCFLILVKSKLSSNLYGFLAELTVLIIFGFIISIFFYSRDERKYITNTLSDKLKAKVK</sequence>
<feature type="transmembrane region" description="Helical" evidence="6">
    <location>
        <begin position="341"/>
        <end position="362"/>
    </location>
</feature>
<evidence type="ECO:0000256" key="6">
    <source>
        <dbReference type="SAM" id="Phobius"/>
    </source>
</evidence>
<dbReference type="GO" id="GO:0005886">
    <property type="term" value="C:plasma membrane"/>
    <property type="evidence" value="ECO:0007669"/>
    <property type="project" value="UniProtKB-SubCell"/>
</dbReference>
<dbReference type="InterPro" id="IPR050833">
    <property type="entry name" value="Poly_Biosynth_Transport"/>
</dbReference>
<dbReference type="AlphaFoldDB" id="A0A0A8J4K0"/>
<feature type="transmembrane region" description="Helical" evidence="6">
    <location>
        <begin position="374"/>
        <end position="391"/>
    </location>
</feature>
<feature type="transmembrane region" description="Helical" evidence="6">
    <location>
        <begin position="38"/>
        <end position="60"/>
    </location>
</feature>
<reference evidence="8" key="1">
    <citation type="journal article" date="2014" name="DNA Res.">
        <title>A complete view of the genetic diversity of the Escherichia coli O-antigen biosynthesis gene cluster.</title>
        <authorList>
            <person name="Iguchi A."/>
            <person name="Iyoda S."/>
            <person name="Kikuchi T."/>
            <person name="Ogura Y."/>
            <person name="Katsura K."/>
            <person name="Ohnishi M."/>
            <person name="Hayashi T."/>
            <person name="Thomson N.R."/>
        </authorList>
    </citation>
    <scope>NUCLEOTIDE SEQUENCE</scope>
    <source>
        <strain evidence="8">P9b</strain>
    </source>
</reference>
<dbReference type="EMBL" id="KJ778804">
    <property type="protein sequence ID" value="AIG62801.1"/>
    <property type="molecule type" value="Genomic_DNA"/>
</dbReference>
<feature type="transmembrane region" description="Helical" evidence="6">
    <location>
        <begin position="305"/>
        <end position="329"/>
    </location>
</feature>
<keyword evidence="5 6" id="KW-0472">Membrane</keyword>
<evidence type="ECO:0000313" key="7">
    <source>
        <dbReference type="EMBL" id="AIG62801.1"/>
    </source>
</evidence>
<feature type="transmembrane region" description="Helical" evidence="6">
    <location>
        <begin position="228"/>
        <end position="251"/>
    </location>
</feature>
<proteinExistence type="predicted"/>
<evidence type="ECO:0000256" key="3">
    <source>
        <dbReference type="ARBA" id="ARBA00022692"/>
    </source>
</evidence>
<dbReference type="PANTHER" id="PTHR30250:SF26">
    <property type="entry name" value="PSMA PROTEIN"/>
    <property type="match status" value="1"/>
</dbReference>
<dbReference type="Pfam" id="PF13440">
    <property type="entry name" value="Polysacc_synt_3"/>
    <property type="match status" value="1"/>
</dbReference>
<keyword evidence="2" id="KW-1003">Cell membrane</keyword>
<evidence type="ECO:0000256" key="4">
    <source>
        <dbReference type="ARBA" id="ARBA00022989"/>
    </source>
</evidence>
<organism evidence="8">
    <name type="scientific">Escherichia coli</name>
    <dbReference type="NCBI Taxonomy" id="562"/>
    <lineage>
        <taxon>Bacteria</taxon>
        <taxon>Pseudomonadati</taxon>
        <taxon>Pseudomonadota</taxon>
        <taxon>Gammaproteobacteria</taxon>
        <taxon>Enterobacterales</taxon>
        <taxon>Enterobacteriaceae</taxon>
        <taxon>Escherichia</taxon>
    </lineage>
</organism>
<reference evidence="7" key="2">
    <citation type="journal article" date="2016" name="PLoS ONE">
        <title>Comparison of O-Antigen Gene Clusters of All O-Serogroups of Escherichia coli and Proposal for Adopting a New Nomenclature for O-Typing.</title>
        <authorList>
            <person name="DebRoy C."/>
            <person name="Fratamico P.M."/>
            <person name="Yan X."/>
            <person name="Baranzoni G."/>
            <person name="Liu Y."/>
            <person name="Needleman D.S."/>
            <person name="Tebbs R."/>
            <person name="O'Connell C.D."/>
            <person name="Allred A."/>
            <person name="Swimley M."/>
            <person name="Mwangi M."/>
            <person name="Kapur V."/>
            <person name="Raygoza Garay J.A."/>
            <person name="Roberts E.L."/>
            <person name="Katani R."/>
        </authorList>
    </citation>
    <scope>NUCLEOTIDE SEQUENCE</scope>
    <source>
        <strain evidence="7">P 9b</strain>
    </source>
</reference>
<gene>
    <name evidence="8" type="primary">wzx</name>
</gene>
<feature type="transmembrane region" description="Helical" evidence="6">
    <location>
        <begin position="435"/>
        <end position="455"/>
    </location>
</feature>
<evidence type="ECO:0000256" key="1">
    <source>
        <dbReference type="ARBA" id="ARBA00004651"/>
    </source>
</evidence>
<name>A0A0A8J4K0_ECOLX</name>
<feature type="transmembrane region" description="Helical" evidence="6">
    <location>
        <begin position="154"/>
        <end position="174"/>
    </location>
</feature>
<evidence type="ECO:0000256" key="2">
    <source>
        <dbReference type="ARBA" id="ARBA00022475"/>
    </source>
</evidence>
<accession>A0A0A8J4K0</accession>
<feature type="transmembrane region" description="Helical" evidence="6">
    <location>
        <begin position="81"/>
        <end position="105"/>
    </location>
</feature>
<feature type="transmembrane region" description="Helical" evidence="6">
    <location>
        <begin position="9"/>
        <end position="26"/>
    </location>
</feature>
<dbReference type="PANTHER" id="PTHR30250">
    <property type="entry name" value="PST FAMILY PREDICTED COLANIC ACID TRANSPORTER"/>
    <property type="match status" value="1"/>
</dbReference>
<comment type="subcellular location">
    <subcellularLocation>
        <location evidence="1">Cell membrane</location>
        <topology evidence="1">Multi-pass membrane protein</topology>
    </subcellularLocation>
</comment>
<evidence type="ECO:0000313" key="8">
    <source>
        <dbReference type="EMBL" id="BAQ01166.1"/>
    </source>
</evidence>
<feature type="transmembrane region" description="Helical" evidence="6">
    <location>
        <begin position="397"/>
        <end position="423"/>
    </location>
</feature>
<protein>
    <submittedName>
        <fullName evidence="8">O-antigen flippase</fullName>
    </submittedName>
</protein>
<feature type="transmembrane region" description="Helical" evidence="6">
    <location>
        <begin position="125"/>
        <end position="147"/>
    </location>
</feature>
<keyword evidence="3 6" id="KW-0812">Transmembrane</keyword>
<feature type="transmembrane region" description="Helical" evidence="6">
    <location>
        <begin position="271"/>
        <end position="293"/>
    </location>
</feature>